<organism evidence="3 4">
    <name type="scientific">Tricholomella constricta</name>
    <dbReference type="NCBI Taxonomy" id="117010"/>
    <lineage>
        <taxon>Eukaryota</taxon>
        <taxon>Fungi</taxon>
        <taxon>Dikarya</taxon>
        <taxon>Basidiomycota</taxon>
        <taxon>Agaricomycotina</taxon>
        <taxon>Agaricomycetes</taxon>
        <taxon>Agaricomycetidae</taxon>
        <taxon>Agaricales</taxon>
        <taxon>Tricholomatineae</taxon>
        <taxon>Lyophyllaceae</taxon>
        <taxon>Tricholomella</taxon>
    </lineage>
</organism>
<dbReference type="InterPro" id="IPR011935">
    <property type="entry name" value="CHP02231"/>
</dbReference>
<dbReference type="Pfam" id="PF13598">
    <property type="entry name" value="DUF4139"/>
    <property type="match status" value="1"/>
</dbReference>
<dbReference type="Pfam" id="PF13600">
    <property type="entry name" value="DUF4140"/>
    <property type="match status" value="1"/>
</dbReference>
<sequence length="635" mass="69219">MATTIPSLKINAPDHPIKSVTIFKSSKAEVVRQFTLNLKVGQNKIEIKGLPSIIDTHSVRVSGLGDARLYDVVCTVGANNDASYASDSIAEIIRLLQVKKVELENEKRVRRNEADLLVDYAKTLTGEHVPPTQMNSFLESFVEQGRKNLRAITELSEKIIQVDRQIERENKKKASKKGEALGEVNIILGADETSKVDLKLTYIVSNVFWKPTYELHATMDNGKPSSSVALHYRARITQSTGEDWTNTALTLSTLSSDTIAKSIPQLIPVKLRPRPLFGSNTKGGYTAFQNAAQRQIALFPPQQQQQQQQPTGGLFGAGPTQMAATGVFGSSNTAPSSFSAAFPQSYPGGASAFGVSASVSHQMPPPPNPSFAAEEMFEEIAAPDPTTEPTTFVNETPVAISFSITGESTIPSDGIDHQVSVAVLPLEAKVSYVTIPRIEPRVYLHCQVKNSSEYRLLAGPVSVILDDSYVSKTSISDVSTGDDFDCTLGDDAETKVTYSRTARTVKSESGAFTETTNTTTHMTKITIYNKHTFAIPELVVRDAVPTCDDKRARIILRKPEGLADAKDGEEVDIKGEAEGLRAMWGKLVDGKGGEKEGKFEWRTGIKAKDKVMLEAQWEVKAPADSYWAESLQTTS</sequence>
<feature type="domain" description="DUF4140" evidence="2">
    <location>
        <begin position="20"/>
        <end position="117"/>
    </location>
</feature>
<dbReference type="InterPro" id="IPR025554">
    <property type="entry name" value="DUF4140"/>
</dbReference>
<dbReference type="InterPro" id="IPR037291">
    <property type="entry name" value="DUF4139"/>
</dbReference>
<feature type="domain" description="DUF4139" evidence="1">
    <location>
        <begin position="198"/>
        <end position="622"/>
    </location>
</feature>
<name>A0A8H5M3T3_9AGAR</name>
<dbReference type="PANTHER" id="PTHR31005">
    <property type="entry name" value="DUF4139 DOMAIN-CONTAINING PROTEIN"/>
    <property type="match status" value="1"/>
</dbReference>
<evidence type="ECO:0000313" key="4">
    <source>
        <dbReference type="Proteomes" id="UP000565441"/>
    </source>
</evidence>
<dbReference type="PANTHER" id="PTHR31005:SF8">
    <property type="entry name" value="DUF4139 DOMAIN-CONTAINING PROTEIN"/>
    <property type="match status" value="1"/>
</dbReference>
<dbReference type="EMBL" id="JAACJP010000015">
    <property type="protein sequence ID" value="KAF5379823.1"/>
    <property type="molecule type" value="Genomic_DNA"/>
</dbReference>
<gene>
    <name evidence="3" type="ORF">D9615_005794</name>
</gene>
<keyword evidence="4" id="KW-1185">Reference proteome</keyword>
<evidence type="ECO:0008006" key="5">
    <source>
        <dbReference type="Google" id="ProtNLM"/>
    </source>
</evidence>
<dbReference type="NCBIfam" id="TIGR02231">
    <property type="entry name" value="mucoidy inhibitor MuiA family protein"/>
    <property type="match status" value="2"/>
</dbReference>
<dbReference type="Proteomes" id="UP000565441">
    <property type="component" value="Unassembled WGS sequence"/>
</dbReference>
<reference evidence="3 4" key="1">
    <citation type="journal article" date="2020" name="ISME J.">
        <title>Uncovering the hidden diversity of litter-decomposition mechanisms in mushroom-forming fungi.</title>
        <authorList>
            <person name="Floudas D."/>
            <person name="Bentzer J."/>
            <person name="Ahren D."/>
            <person name="Johansson T."/>
            <person name="Persson P."/>
            <person name="Tunlid A."/>
        </authorList>
    </citation>
    <scope>NUCLEOTIDE SEQUENCE [LARGE SCALE GENOMIC DNA]</scope>
    <source>
        <strain evidence="3 4">CBS 661.87</strain>
    </source>
</reference>
<proteinExistence type="predicted"/>
<dbReference type="AlphaFoldDB" id="A0A8H5M3T3"/>
<accession>A0A8H5M3T3</accession>
<evidence type="ECO:0000259" key="1">
    <source>
        <dbReference type="Pfam" id="PF13598"/>
    </source>
</evidence>
<dbReference type="OrthoDB" id="10068793at2759"/>
<evidence type="ECO:0000259" key="2">
    <source>
        <dbReference type="Pfam" id="PF13600"/>
    </source>
</evidence>
<protein>
    <recommendedName>
        <fullName evidence="5">Mucoidy inhibitor A</fullName>
    </recommendedName>
</protein>
<comment type="caution">
    <text evidence="3">The sequence shown here is derived from an EMBL/GenBank/DDBJ whole genome shotgun (WGS) entry which is preliminary data.</text>
</comment>
<evidence type="ECO:0000313" key="3">
    <source>
        <dbReference type="EMBL" id="KAF5379823.1"/>
    </source>
</evidence>